<dbReference type="OrthoDB" id="1780383at2"/>
<feature type="region of interest" description="Disordered" evidence="1">
    <location>
        <begin position="479"/>
        <end position="509"/>
    </location>
</feature>
<comment type="caution">
    <text evidence="2">The sequence shown here is derived from an EMBL/GenBank/DDBJ whole genome shotgun (WGS) entry which is preliminary data.</text>
</comment>
<feature type="compositionally biased region" description="Low complexity" evidence="1">
    <location>
        <begin position="479"/>
        <end position="494"/>
    </location>
</feature>
<sequence length="509" mass="56998">MAEEAVSGADWTPDEWFEFLMKKFDEKIPGERRAVSVNTPKTRRERLDLLWSYYIGDPPLPTVSEKYKPTFKEVMRKARSNYATMSVDVMTDRSILQGVSTEADKDLDGDDISRQIADESGWAALQRDLQTYLFVCGEAYALVASPLEGVPDAMPMIMAEDPRFAVGQRDPANPRYLRAFVKYYLDEIADQQVALLFVDNAKYTWRREPGQTSKSFKLDEWELTDTEAVQGLELMGGVPAVRFENKLAMGEFEPHIDLLDRIMDGVFQRIVIGWYQSFRQRAVRGNLDGAEDFTVDNDSTNFIRTVADDELVDLFQADPGALWLVPEGVDFWESEQADLTPLINAIRDDVKEFAAATRTPMHIITPDAANQTAEGASLMREALVDKITDRQARQSSPWVLVWQIAFSLAQQEARQKGVKLLWAKVDRSSLQARADAIAKTKGVLSRKRQLISILELTPEEAKLNEAELIQESMALDNSFSPAPATASASARNSAQPATTGAQVPERAAA</sequence>
<dbReference type="Proteomes" id="UP000321424">
    <property type="component" value="Unassembled WGS sequence"/>
</dbReference>
<evidence type="ECO:0000313" key="2">
    <source>
        <dbReference type="EMBL" id="GEM37403.1"/>
    </source>
</evidence>
<dbReference type="RefSeq" id="WP_147129546.1">
    <property type="nucleotide sequence ID" value="NZ_BJXA01000009.1"/>
</dbReference>
<dbReference type="EMBL" id="BJXA01000009">
    <property type="protein sequence ID" value="GEM37403.1"/>
    <property type="molecule type" value="Genomic_DNA"/>
</dbReference>
<dbReference type="AlphaFoldDB" id="A0A511M9S1"/>
<reference evidence="2 3" key="1">
    <citation type="submission" date="2019-07" db="EMBL/GenBank/DDBJ databases">
        <title>Whole genome shotgun sequence of Nocardia ninae NBRC 108245.</title>
        <authorList>
            <person name="Hosoyama A."/>
            <person name="Uohara A."/>
            <person name="Ohji S."/>
            <person name="Ichikawa N."/>
        </authorList>
    </citation>
    <scope>NUCLEOTIDE SEQUENCE [LARGE SCALE GENOMIC DNA]</scope>
    <source>
        <strain evidence="2 3">NBRC 108245</strain>
    </source>
</reference>
<keyword evidence="3" id="KW-1185">Reference proteome</keyword>
<evidence type="ECO:0000313" key="3">
    <source>
        <dbReference type="Proteomes" id="UP000321424"/>
    </source>
</evidence>
<gene>
    <name evidence="2" type="ORF">NN4_19220</name>
</gene>
<proteinExistence type="predicted"/>
<protein>
    <recommendedName>
        <fullName evidence="4">Phage portal protein</fullName>
    </recommendedName>
</protein>
<organism evidence="2 3">
    <name type="scientific">Nocardia ninae NBRC 108245</name>
    <dbReference type="NCBI Taxonomy" id="1210091"/>
    <lineage>
        <taxon>Bacteria</taxon>
        <taxon>Bacillati</taxon>
        <taxon>Actinomycetota</taxon>
        <taxon>Actinomycetes</taxon>
        <taxon>Mycobacteriales</taxon>
        <taxon>Nocardiaceae</taxon>
        <taxon>Nocardia</taxon>
    </lineage>
</organism>
<evidence type="ECO:0008006" key="4">
    <source>
        <dbReference type="Google" id="ProtNLM"/>
    </source>
</evidence>
<accession>A0A511M9S1</accession>
<evidence type="ECO:0000256" key="1">
    <source>
        <dbReference type="SAM" id="MobiDB-lite"/>
    </source>
</evidence>
<name>A0A511M9S1_9NOCA</name>